<dbReference type="Proteomes" id="UP001500974">
    <property type="component" value="Unassembled WGS sequence"/>
</dbReference>
<proteinExistence type="predicted"/>
<accession>A0ABN3AZR2</accession>
<protein>
    <submittedName>
        <fullName evidence="1">Uncharacterized protein</fullName>
    </submittedName>
</protein>
<reference evidence="1 2" key="1">
    <citation type="journal article" date="2019" name="Int. J. Syst. Evol. Microbiol.">
        <title>The Global Catalogue of Microorganisms (GCM) 10K type strain sequencing project: providing services to taxonomists for standard genome sequencing and annotation.</title>
        <authorList>
            <consortium name="The Broad Institute Genomics Platform"/>
            <consortium name="The Broad Institute Genome Sequencing Center for Infectious Disease"/>
            <person name="Wu L."/>
            <person name="Ma J."/>
        </authorList>
    </citation>
    <scope>NUCLEOTIDE SEQUENCE [LARGE SCALE GENOMIC DNA]</scope>
    <source>
        <strain evidence="1 2">JCM 14917</strain>
    </source>
</reference>
<comment type="caution">
    <text evidence="1">The sequence shown here is derived from an EMBL/GenBank/DDBJ whole genome shotgun (WGS) entry which is preliminary data.</text>
</comment>
<organism evidence="1 2">
    <name type="scientific">Arthrobacter parietis</name>
    <dbReference type="NCBI Taxonomy" id="271434"/>
    <lineage>
        <taxon>Bacteria</taxon>
        <taxon>Bacillati</taxon>
        <taxon>Actinomycetota</taxon>
        <taxon>Actinomycetes</taxon>
        <taxon>Micrococcales</taxon>
        <taxon>Micrococcaceae</taxon>
        <taxon>Arthrobacter</taxon>
    </lineage>
</organism>
<dbReference type="EMBL" id="BAAAON010000003">
    <property type="protein sequence ID" value="GAA2177392.1"/>
    <property type="molecule type" value="Genomic_DNA"/>
</dbReference>
<sequence>MIVSSLTIPLVIAGHNSASSTQEFKFRPRSDKPLNLIQHLDNVPTIPRNQTHANGCAAVEILRTDFGS</sequence>
<keyword evidence="2" id="KW-1185">Reference proteome</keyword>
<gene>
    <name evidence="1" type="ORF">GCM10009784_27880</name>
</gene>
<evidence type="ECO:0000313" key="2">
    <source>
        <dbReference type="Proteomes" id="UP001500974"/>
    </source>
</evidence>
<name>A0ABN3AZR2_9MICC</name>
<evidence type="ECO:0000313" key="1">
    <source>
        <dbReference type="EMBL" id="GAA2177392.1"/>
    </source>
</evidence>